<proteinExistence type="predicted"/>
<comment type="caution">
    <text evidence="1">The sequence shown here is derived from an EMBL/GenBank/DDBJ whole genome shotgun (WGS) entry which is preliminary data.</text>
</comment>
<dbReference type="EMBL" id="LAZR01000391">
    <property type="protein sequence ID" value="KKN71072.1"/>
    <property type="molecule type" value="Genomic_DNA"/>
</dbReference>
<evidence type="ECO:0000313" key="1">
    <source>
        <dbReference type="EMBL" id="KKN71072.1"/>
    </source>
</evidence>
<accession>A0A0F9T7W8</accession>
<gene>
    <name evidence="1" type="ORF">LCGC14_0424890</name>
</gene>
<organism evidence="1">
    <name type="scientific">marine sediment metagenome</name>
    <dbReference type="NCBI Taxonomy" id="412755"/>
    <lineage>
        <taxon>unclassified sequences</taxon>
        <taxon>metagenomes</taxon>
        <taxon>ecological metagenomes</taxon>
    </lineage>
</organism>
<dbReference type="AlphaFoldDB" id="A0A0F9T7W8"/>
<protein>
    <submittedName>
        <fullName evidence="1">Uncharacterized protein</fullName>
    </submittedName>
</protein>
<reference evidence="1" key="1">
    <citation type="journal article" date="2015" name="Nature">
        <title>Complex archaea that bridge the gap between prokaryotes and eukaryotes.</title>
        <authorList>
            <person name="Spang A."/>
            <person name="Saw J.H."/>
            <person name="Jorgensen S.L."/>
            <person name="Zaremba-Niedzwiedzka K."/>
            <person name="Martijn J."/>
            <person name="Lind A.E."/>
            <person name="van Eijk R."/>
            <person name="Schleper C."/>
            <person name="Guy L."/>
            <person name="Ettema T.J."/>
        </authorList>
    </citation>
    <scope>NUCLEOTIDE SEQUENCE</scope>
</reference>
<name>A0A0F9T7W8_9ZZZZ</name>
<sequence length="65" mass="7609">MVLGSQGEPMKCKRHPTQTMLCDYNDKDEQEWYCPRCWWLYIDNMPPSLFEAKAARQIGIQGIGE</sequence>